<dbReference type="Gene3D" id="3.20.20.70">
    <property type="entry name" value="Aldolase class I"/>
    <property type="match status" value="1"/>
</dbReference>
<evidence type="ECO:0000259" key="6">
    <source>
        <dbReference type="Pfam" id="PF00724"/>
    </source>
</evidence>
<evidence type="ECO:0000256" key="2">
    <source>
        <dbReference type="ARBA" id="ARBA00022630"/>
    </source>
</evidence>
<dbReference type="OrthoDB" id="8985337at2"/>
<dbReference type="GO" id="GO:0010181">
    <property type="term" value="F:FMN binding"/>
    <property type="evidence" value="ECO:0007669"/>
    <property type="project" value="InterPro"/>
</dbReference>
<evidence type="ECO:0000256" key="5">
    <source>
        <dbReference type="ARBA" id="ARBA00023002"/>
    </source>
</evidence>
<evidence type="ECO:0000313" key="7">
    <source>
        <dbReference type="EMBL" id="PUE53285.1"/>
    </source>
</evidence>
<feature type="domain" description="NADH:flavin oxidoreductase/NADH oxidase N-terminal" evidence="6">
    <location>
        <begin position="4"/>
        <end position="335"/>
    </location>
</feature>
<keyword evidence="8" id="KW-1185">Reference proteome</keyword>
<evidence type="ECO:0000313" key="8">
    <source>
        <dbReference type="Proteomes" id="UP000250790"/>
    </source>
</evidence>
<keyword evidence="2" id="KW-0285">Flavoprotein</keyword>
<keyword evidence="3" id="KW-0288">FMN</keyword>
<dbReference type="Pfam" id="PF00724">
    <property type="entry name" value="Oxidored_FMN"/>
    <property type="match status" value="1"/>
</dbReference>
<reference evidence="7 8" key="1">
    <citation type="submission" date="2017-04" db="EMBL/GenBank/DDBJ databases">
        <title>Unexpected and diverse lifestyles within the genus Limnohabitans.</title>
        <authorList>
            <person name="Kasalicky V."/>
            <person name="Mehrshad M."/>
            <person name="Andrei S.-A."/>
            <person name="Salcher M."/>
            <person name="Kratochvilova H."/>
            <person name="Simek K."/>
            <person name="Ghai R."/>
        </authorList>
    </citation>
    <scope>NUCLEOTIDE SEQUENCE [LARGE SCALE GENOMIC DNA]</scope>
    <source>
        <strain evidence="7 8">II-B4</strain>
    </source>
</reference>
<dbReference type="CDD" id="cd02932">
    <property type="entry name" value="OYE_YqiM_FMN"/>
    <property type="match status" value="1"/>
</dbReference>
<dbReference type="RefSeq" id="WP_108312760.1">
    <property type="nucleotide sequence ID" value="NZ_NESN01000003.1"/>
</dbReference>
<sequence>MSLLFTPFTFNAPSGPLTLPNRIVVAPMCQYSADHGKATDWHLTHWTNMLNSGAGLFTIEATAVSAVGRISPGCLGLWDDATQAALADKLHRARRQAPAMPVCIQISHAGRKASSAAPWDGGMLIAPENGGWQTVAPSALPHLPQEAAPTELSLADIAQIKADFVNTARRSHELGIEAVELHAAHGYLLHQFLSPISNQRTDQYGGSFENRIRFPMEVFKAVREAFGGTLGMRISGTDWVDGGWRIEETAQLSVLLKQAGAQFVHISSGGVSPLQKITLGPEYQVHLAKAVKEASALTTIAVGLITEPAQAEAVLQRGDADLVALARSFLYKPRWGWEAAVALGGTVDAQHQYWRSLPREAKNIFNDAKIGMR</sequence>
<dbReference type="SUPFAM" id="SSF51395">
    <property type="entry name" value="FMN-linked oxidoreductases"/>
    <property type="match status" value="1"/>
</dbReference>
<evidence type="ECO:0000256" key="3">
    <source>
        <dbReference type="ARBA" id="ARBA00022643"/>
    </source>
</evidence>
<protein>
    <submittedName>
        <fullName evidence="7">Oxidoreductase</fullName>
    </submittedName>
</protein>
<organism evidence="7 8">
    <name type="scientific">Limnohabitans parvus II-B4</name>
    <dbReference type="NCBI Taxonomy" id="1293052"/>
    <lineage>
        <taxon>Bacteria</taxon>
        <taxon>Pseudomonadati</taxon>
        <taxon>Pseudomonadota</taxon>
        <taxon>Betaproteobacteria</taxon>
        <taxon>Burkholderiales</taxon>
        <taxon>Comamonadaceae</taxon>
        <taxon>Limnohabitans</taxon>
    </lineage>
</organism>
<dbReference type="PANTHER" id="PTHR43303:SF4">
    <property type="entry name" value="NADPH DEHYDROGENASE C23G7.10C-RELATED"/>
    <property type="match status" value="1"/>
</dbReference>
<gene>
    <name evidence="7" type="ORF">B9Z37_09420</name>
</gene>
<dbReference type="PANTHER" id="PTHR43303">
    <property type="entry name" value="NADPH DEHYDROGENASE C23G7.10C-RELATED"/>
    <property type="match status" value="1"/>
</dbReference>
<dbReference type="Proteomes" id="UP000250790">
    <property type="component" value="Unassembled WGS sequence"/>
</dbReference>
<dbReference type="InterPro" id="IPR044152">
    <property type="entry name" value="YqjM-like"/>
</dbReference>
<comment type="caution">
    <text evidence="7">The sequence shown here is derived from an EMBL/GenBank/DDBJ whole genome shotgun (WGS) entry which is preliminary data.</text>
</comment>
<dbReference type="EMBL" id="NESN01000003">
    <property type="protein sequence ID" value="PUE53285.1"/>
    <property type="molecule type" value="Genomic_DNA"/>
</dbReference>
<dbReference type="GO" id="GO:0003959">
    <property type="term" value="F:NADPH dehydrogenase activity"/>
    <property type="evidence" value="ECO:0007669"/>
    <property type="project" value="InterPro"/>
</dbReference>
<evidence type="ECO:0000256" key="4">
    <source>
        <dbReference type="ARBA" id="ARBA00022857"/>
    </source>
</evidence>
<dbReference type="InterPro" id="IPR013785">
    <property type="entry name" value="Aldolase_TIM"/>
</dbReference>
<dbReference type="AlphaFoldDB" id="A0A315E9J9"/>
<proteinExistence type="predicted"/>
<keyword evidence="5" id="KW-0560">Oxidoreductase</keyword>
<keyword evidence="4" id="KW-0521">NADP</keyword>
<dbReference type="GO" id="GO:0050661">
    <property type="term" value="F:NADP binding"/>
    <property type="evidence" value="ECO:0007669"/>
    <property type="project" value="InterPro"/>
</dbReference>
<accession>A0A315E9J9</accession>
<comment type="cofactor">
    <cofactor evidence="1">
        <name>FMN</name>
        <dbReference type="ChEBI" id="CHEBI:58210"/>
    </cofactor>
</comment>
<dbReference type="InterPro" id="IPR001155">
    <property type="entry name" value="OxRdtase_FMN_N"/>
</dbReference>
<name>A0A315E9J9_9BURK</name>
<evidence type="ECO:0000256" key="1">
    <source>
        <dbReference type="ARBA" id="ARBA00001917"/>
    </source>
</evidence>